<protein>
    <recommendedName>
        <fullName evidence="3">DUF1315 domain-containing protein</fullName>
    </recommendedName>
</protein>
<evidence type="ECO:0000313" key="2">
    <source>
        <dbReference type="Proteomes" id="UP000037600"/>
    </source>
</evidence>
<name>A0A0J8GQE8_9ALTE</name>
<accession>A0A0J8GQE8</accession>
<reference evidence="1 2" key="1">
    <citation type="submission" date="2015-04" db="EMBL/GenBank/DDBJ databases">
        <title>Draft Genome Sequence of the Novel Agar-Digesting Marine Bacterium Q1.</title>
        <authorList>
            <person name="Li Y."/>
            <person name="Li D."/>
            <person name="Chen G."/>
            <person name="Du Z."/>
        </authorList>
    </citation>
    <scope>NUCLEOTIDE SEQUENCE [LARGE SCALE GENOMIC DNA]</scope>
    <source>
        <strain evidence="1 2">Q1</strain>
    </source>
</reference>
<proteinExistence type="predicted"/>
<dbReference type="STRING" id="1513271.XM47_11690"/>
<dbReference type="EMBL" id="LAZL01000017">
    <property type="protein sequence ID" value="KMT64967.1"/>
    <property type="molecule type" value="Genomic_DNA"/>
</dbReference>
<gene>
    <name evidence="1" type="ORF">XM47_11690</name>
</gene>
<dbReference type="Pfam" id="PF07023">
    <property type="entry name" value="DUF1315"/>
    <property type="match status" value="1"/>
</dbReference>
<dbReference type="RefSeq" id="WP_048692686.1">
    <property type="nucleotide sequence ID" value="NZ_KQ130492.1"/>
</dbReference>
<evidence type="ECO:0000313" key="1">
    <source>
        <dbReference type="EMBL" id="KMT64967.1"/>
    </source>
</evidence>
<dbReference type="InterPro" id="IPR009749">
    <property type="entry name" value="DUF1315"/>
</dbReference>
<dbReference type="OrthoDB" id="5616307at2"/>
<organism evidence="1 2">
    <name type="scientific">Catenovulum maritimum</name>
    <dbReference type="NCBI Taxonomy" id="1513271"/>
    <lineage>
        <taxon>Bacteria</taxon>
        <taxon>Pseudomonadati</taxon>
        <taxon>Pseudomonadota</taxon>
        <taxon>Gammaproteobacteria</taxon>
        <taxon>Alteromonadales</taxon>
        <taxon>Alteromonadaceae</taxon>
        <taxon>Catenovulum</taxon>
    </lineage>
</organism>
<sequence length="92" mass="10581">MNFLEMIDSMPESVYLNLKQAVELGKWGNGEVLTEEQKQNAIQAVLAWQAKNNITDEQFTIGADGQLIEKSRQQLKDEFQQGQIVRFKHDDI</sequence>
<keyword evidence="2" id="KW-1185">Reference proteome</keyword>
<dbReference type="AlphaFoldDB" id="A0A0J8GQE8"/>
<comment type="caution">
    <text evidence="1">The sequence shown here is derived from an EMBL/GenBank/DDBJ whole genome shotgun (WGS) entry which is preliminary data.</text>
</comment>
<dbReference type="Proteomes" id="UP000037600">
    <property type="component" value="Unassembled WGS sequence"/>
</dbReference>
<evidence type="ECO:0008006" key="3">
    <source>
        <dbReference type="Google" id="ProtNLM"/>
    </source>
</evidence>